<dbReference type="GO" id="GO:0015171">
    <property type="term" value="F:amino acid transmembrane transporter activity"/>
    <property type="evidence" value="ECO:0007669"/>
    <property type="project" value="TreeGrafter"/>
</dbReference>
<feature type="transmembrane region" description="Helical" evidence="6">
    <location>
        <begin position="171"/>
        <end position="192"/>
    </location>
</feature>
<keyword evidence="5 6" id="KW-0472">Membrane</keyword>
<evidence type="ECO:0000256" key="6">
    <source>
        <dbReference type="SAM" id="Phobius"/>
    </source>
</evidence>
<sequence length="193" mass="20355">MIPAELLLFVFAGLFSPGPNVVLLTASGARFGFTPTLPHLLGVAFGVGITAGLTGLGLGAVLLAYPQLTFALKLIAATWILWLASRLLLATRRQHAEAGHRPFTFVEAVLFQWVNPKVWAVAIAASAFVADAGPVPAALTLALTFSSLNLGVCLFWTSAGHLLGKLMASPRIWRGFMTVMAALMAASALLIFL</sequence>
<evidence type="ECO:0000256" key="4">
    <source>
        <dbReference type="ARBA" id="ARBA00022989"/>
    </source>
</evidence>
<proteinExistence type="predicted"/>
<feature type="transmembrane region" description="Helical" evidence="6">
    <location>
        <begin position="40"/>
        <end position="63"/>
    </location>
</feature>
<keyword evidence="3 6" id="KW-0812">Transmembrane</keyword>
<feature type="transmembrane region" description="Helical" evidence="6">
    <location>
        <begin position="109"/>
        <end position="130"/>
    </location>
</feature>
<evidence type="ECO:0000256" key="2">
    <source>
        <dbReference type="ARBA" id="ARBA00022475"/>
    </source>
</evidence>
<dbReference type="InterPro" id="IPR001123">
    <property type="entry name" value="LeuE-type"/>
</dbReference>
<evidence type="ECO:0000313" key="8">
    <source>
        <dbReference type="Proteomes" id="UP000244932"/>
    </source>
</evidence>
<dbReference type="PANTHER" id="PTHR30086">
    <property type="entry name" value="ARGININE EXPORTER PROTEIN ARGO"/>
    <property type="match status" value="1"/>
</dbReference>
<evidence type="ECO:0000256" key="5">
    <source>
        <dbReference type="ARBA" id="ARBA00023136"/>
    </source>
</evidence>
<dbReference type="RefSeq" id="WP_108780786.1">
    <property type="nucleotide sequence ID" value="NZ_OMKW01000001.1"/>
</dbReference>
<reference evidence="7 8" key="1">
    <citation type="submission" date="2018-03" db="EMBL/GenBank/DDBJ databases">
        <authorList>
            <person name="Keele B.F."/>
        </authorList>
    </citation>
    <scope>NUCLEOTIDE SEQUENCE [LARGE SCALE GENOMIC DNA]</scope>
    <source>
        <strain evidence="7 8">CeCT 8812</strain>
    </source>
</reference>
<evidence type="ECO:0000256" key="3">
    <source>
        <dbReference type="ARBA" id="ARBA00022692"/>
    </source>
</evidence>
<gene>
    <name evidence="7" type="ORF">POI8812_00345</name>
</gene>
<evidence type="ECO:0000256" key="1">
    <source>
        <dbReference type="ARBA" id="ARBA00004651"/>
    </source>
</evidence>
<keyword evidence="8" id="KW-1185">Reference proteome</keyword>
<accession>A0A2R8A734</accession>
<comment type="subcellular location">
    <subcellularLocation>
        <location evidence="1">Cell membrane</location>
        <topology evidence="1">Multi-pass membrane protein</topology>
    </subcellularLocation>
</comment>
<dbReference type="EMBL" id="OMKW01000001">
    <property type="protein sequence ID" value="SPF28047.1"/>
    <property type="molecule type" value="Genomic_DNA"/>
</dbReference>
<name>A0A2R8A734_9RHOB</name>
<dbReference type="AlphaFoldDB" id="A0A2R8A734"/>
<evidence type="ECO:0000313" key="7">
    <source>
        <dbReference type="EMBL" id="SPF28047.1"/>
    </source>
</evidence>
<dbReference type="Proteomes" id="UP000244932">
    <property type="component" value="Unassembled WGS sequence"/>
</dbReference>
<keyword evidence="4 6" id="KW-1133">Transmembrane helix</keyword>
<organism evidence="7 8">
    <name type="scientific">Pontivivens insulae</name>
    <dbReference type="NCBI Taxonomy" id="1639689"/>
    <lineage>
        <taxon>Bacteria</taxon>
        <taxon>Pseudomonadati</taxon>
        <taxon>Pseudomonadota</taxon>
        <taxon>Alphaproteobacteria</taxon>
        <taxon>Rhodobacterales</taxon>
        <taxon>Paracoccaceae</taxon>
        <taxon>Pontivivens</taxon>
    </lineage>
</organism>
<protein>
    <recommendedName>
        <fullName evidence="9">Cysteine/O-acetylserine efflux protein</fullName>
    </recommendedName>
</protein>
<keyword evidence="2" id="KW-1003">Cell membrane</keyword>
<evidence type="ECO:0008006" key="9">
    <source>
        <dbReference type="Google" id="ProtNLM"/>
    </source>
</evidence>
<feature type="transmembrane region" description="Helical" evidence="6">
    <location>
        <begin position="70"/>
        <end position="89"/>
    </location>
</feature>
<feature type="transmembrane region" description="Helical" evidence="6">
    <location>
        <begin position="137"/>
        <end position="159"/>
    </location>
</feature>
<dbReference type="GO" id="GO:0033228">
    <property type="term" value="P:cysteine export across plasma membrane"/>
    <property type="evidence" value="ECO:0007669"/>
    <property type="project" value="TreeGrafter"/>
</dbReference>
<dbReference type="GO" id="GO:0005886">
    <property type="term" value="C:plasma membrane"/>
    <property type="evidence" value="ECO:0007669"/>
    <property type="project" value="UniProtKB-SubCell"/>
</dbReference>
<dbReference type="OrthoDB" id="9812084at2"/>
<dbReference type="Pfam" id="PF01810">
    <property type="entry name" value="LysE"/>
    <property type="match status" value="1"/>
</dbReference>
<dbReference type="PANTHER" id="PTHR30086:SF20">
    <property type="entry name" value="ARGININE EXPORTER PROTEIN ARGO-RELATED"/>
    <property type="match status" value="1"/>
</dbReference>